<dbReference type="STRING" id="1833852.B0537_08520"/>
<dbReference type="PRINTS" id="PR00368">
    <property type="entry name" value="FADPNR"/>
</dbReference>
<dbReference type="InterPro" id="IPR023753">
    <property type="entry name" value="FAD/NAD-binding_dom"/>
</dbReference>
<dbReference type="KEGG" id="dfg:B0537_08520"/>
<protein>
    <submittedName>
        <fullName evidence="4">Thioredoxin reductase</fullName>
    </submittedName>
</protein>
<dbReference type="PRINTS" id="PR00469">
    <property type="entry name" value="PNDRDTASEII"/>
</dbReference>
<dbReference type="RefSeq" id="WP_077714197.1">
    <property type="nucleotide sequence ID" value="NZ_CP019698.1"/>
</dbReference>
<dbReference type="GO" id="GO:0016491">
    <property type="term" value="F:oxidoreductase activity"/>
    <property type="evidence" value="ECO:0007669"/>
    <property type="project" value="UniProtKB-KW"/>
</dbReference>
<evidence type="ECO:0000256" key="2">
    <source>
        <dbReference type="ARBA" id="ARBA00023002"/>
    </source>
</evidence>
<feature type="domain" description="FAD/NAD(P)-binding" evidence="3">
    <location>
        <begin position="11"/>
        <end position="281"/>
    </location>
</feature>
<dbReference type="EMBL" id="CP019698">
    <property type="protein sequence ID" value="AQS59120.1"/>
    <property type="molecule type" value="Genomic_DNA"/>
</dbReference>
<dbReference type="Pfam" id="PF07992">
    <property type="entry name" value="Pyr_redox_2"/>
    <property type="match status" value="1"/>
</dbReference>
<keyword evidence="5" id="KW-1185">Reference proteome</keyword>
<keyword evidence="2" id="KW-0560">Oxidoreductase</keyword>
<gene>
    <name evidence="4" type="ORF">B0537_08520</name>
</gene>
<dbReference type="PANTHER" id="PTHR48105">
    <property type="entry name" value="THIOREDOXIN REDUCTASE 1-RELATED-RELATED"/>
    <property type="match status" value="1"/>
</dbReference>
<evidence type="ECO:0000256" key="1">
    <source>
        <dbReference type="ARBA" id="ARBA00022630"/>
    </source>
</evidence>
<dbReference type="InterPro" id="IPR050097">
    <property type="entry name" value="Ferredoxin-NADP_redctase_2"/>
</dbReference>
<reference evidence="4 5" key="1">
    <citation type="journal article" date="2016" name="Int. J. Syst. Evol. Microbiol.">
        <title>Desulfotomaculum ferrireducens sp. nov., a moderately thermophilic sulfate-reducing and dissimilatory Fe(III)-reducing bacterium isolated from compost.</title>
        <authorList>
            <person name="Yang G."/>
            <person name="Guo J."/>
            <person name="Zhuang L."/>
            <person name="Yuan Y."/>
            <person name="Zhou S."/>
        </authorList>
    </citation>
    <scope>NUCLEOTIDE SEQUENCE [LARGE SCALE GENOMIC DNA]</scope>
    <source>
        <strain evidence="4 5">GSS09</strain>
    </source>
</reference>
<evidence type="ECO:0000313" key="5">
    <source>
        <dbReference type="Proteomes" id="UP000189464"/>
    </source>
</evidence>
<dbReference type="Gene3D" id="3.50.50.60">
    <property type="entry name" value="FAD/NAD(P)-binding domain"/>
    <property type="match status" value="2"/>
</dbReference>
<evidence type="ECO:0000313" key="4">
    <source>
        <dbReference type="EMBL" id="AQS59120.1"/>
    </source>
</evidence>
<keyword evidence="1" id="KW-0285">Flavoprotein</keyword>
<dbReference type="AlphaFoldDB" id="A0A1S6IWJ0"/>
<dbReference type="OrthoDB" id="9806179at2"/>
<organism evidence="4 5">
    <name type="scientific">Desulforamulus ferrireducens</name>
    <dbReference type="NCBI Taxonomy" id="1833852"/>
    <lineage>
        <taxon>Bacteria</taxon>
        <taxon>Bacillati</taxon>
        <taxon>Bacillota</taxon>
        <taxon>Clostridia</taxon>
        <taxon>Eubacteriales</taxon>
        <taxon>Peptococcaceae</taxon>
        <taxon>Desulforamulus</taxon>
    </lineage>
</organism>
<evidence type="ECO:0000259" key="3">
    <source>
        <dbReference type="Pfam" id="PF07992"/>
    </source>
</evidence>
<dbReference type="Proteomes" id="UP000189464">
    <property type="component" value="Chromosome"/>
</dbReference>
<accession>A0A1S6IWJ0</accession>
<dbReference type="InterPro" id="IPR036188">
    <property type="entry name" value="FAD/NAD-bd_sf"/>
</dbReference>
<name>A0A1S6IWJ0_9FIRM</name>
<sequence>MANELKITEEFDIAIVGCGPAGLAAAINGAIRKKKIGIFGTDFCSPKLHHAPHIDNYLGLPELTGDELRQRFLAHVQKMGLKINDNKVTGVYPSEGGFTLQSRDKFYQAKAVIIATGVNTVKPIEQELDYLGRGVSYCATCDGPLYKGKRVIVLAYNREGLEEANFLAEIAAEVILVSQVKERDAAGIHLDERIKQIKGKPVGILGEMWSTGVKLEDQELKADGIFIIRDSVLPDQLVPGLNVSNQGIEVDRHCATNIPGIFAAGDCTGMPYQLSKATGEGQVAALSAVKYLDELKNKAKKELANWDRGRR</sequence>
<dbReference type="SUPFAM" id="SSF51905">
    <property type="entry name" value="FAD/NAD(P)-binding domain"/>
    <property type="match status" value="1"/>
</dbReference>
<proteinExistence type="predicted"/>